<proteinExistence type="inferred from homology"/>
<gene>
    <name evidence="11" type="ORF">DAEQUDRAFT_751159</name>
</gene>
<dbReference type="OrthoDB" id="276261at2759"/>
<keyword evidence="12" id="KW-1185">Reference proteome</keyword>
<dbReference type="Pfam" id="PF05192">
    <property type="entry name" value="MutS_III"/>
    <property type="match status" value="1"/>
</dbReference>
<keyword evidence="3" id="KW-0547">Nucleotide-binding</keyword>
<keyword evidence="4" id="KW-0067">ATP-binding</keyword>
<evidence type="ECO:0000259" key="10">
    <source>
        <dbReference type="PROSITE" id="PS00486"/>
    </source>
</evidence>
<evidence type="ECO:0000256" key="4">
    <source>
        <dbReference type="ARBA" id="ARBA00022840"/>
    </source>
</evidence>
<keyword evidence="5" id="KW-0238">DNA-binding</keyword>
<feature type="region of interest" description="Disordered" evidence="9">
    <location>
        <begin position="8"/>
        <end position="41"/>
    </location>
</feature>
<evidence type="ECO:0000256" key="3">
    <source>
        <dbReference type="ARBA" id="ARBA00022741"/>
    </source>
</evidence>
<dbReference type="GO" id="GO:0140664">
    <property type="term" value="F:ATP-dependent DNA damage sensor activity"/>
    <property type="evidence" value="ECO:0007669"/>
    <property type="project" value="InterPro"/>
</dbReference>
<reference evidence="11 12" key="1">
    <citation type="journal article" date="2016" name="Mol. Biol. Evol.">
        <title>Comparative Genomics of Early-Diverging Mushroom-Forming Fungi Provides Insights into the Origins of Lignocellulose Decay Capabilities.</title>
        <authorList>
            <person name="Nagy L.G."/>
            <person name="Riley R."/>
            <person name="Tritt A."/>
            <person name="Adam C."/>
            <person name="Daum C."/>
            <person name="Floudas D."/>
            <person name="Sun H."/>
            <person name="Yadav J.S."/>
            <person name="Pangilinan J."/>
            <person name="Larsson K.H."/>
            <person name="Matsuura K."/>
            <person name="Barry K."/>
            <person name="Labutti K."/>
            <person name="Kuo R."/>
            <person name="Ohm R.A."/>
            <person name="Bhattacharya S.S."/>
            <person name="Shirouzu T."/>
            <person name="Yoshinaga Y."/>
            <person name="Martin F.M."/>
            <person name="Grigoriev I.V."/>
            <person name="Hibbett D.S."/>
        </authorList>
    </citation>
    <scope>NUCLEOTIDE SEQUENCE [LARGE SCALE GENOMIC DNA]</scope>
    <source>
        <strain evidence="11 12">L-15889</strain>
    </source>
</reference>
<dbReference type="InterPro" id="IPR045076">
    <property type="entry name" value="MutS"/>
</dbReference>
<dbReference type="PANTHER" id="PTHR11361:SF21">
    <property type="entry name" value="MUTS PROTEIN HOMOLOG 4"/>
    <property type="match status" value="1"/>
</dbReference>
<dbReference type="SUPFAM" id="SSF52540">
    <property type="entry name" value="P-loop containing nucleoside triphosphate hydrolases"/>
    <property type="match status" value="1"/>
</dbReference>
<dbReference type="InterPro" id="IPR036187">
    <property type="entry name" value="DNA_mismatch_repair_MutS_sf"/>
</dbReference>
<dbReference type="InterPro" id="IPR000432">
    <property type="entry name" value="DNA_mismatch_repair_MutS_C"/>
</dbReference>
<dbReference type="SUPFAM" id="SSF53150">
    <property type="entry name" value="DNA repair protein MutS, domain II"/>
    <property type="match status" value="1"/>
</dbReference>
<dbReference type="SMART" id="SM00533">
    <property type="entry name" value="MUTSd"/>
    <property type="match status" value="1"/>
</dbReference>
<dbReference type="GO" id="GO:0005634">
    <property type="term" value="C:nucleus"/>
    <property type="evidence" value="ECO:0007669"/>
    <property type="project" value="TreeGrafter"/>
</dbReference>
<dbReference type="Pfam" id="PF00488">
    <property type="entry name" value="MutS_V"/>
    <property type="match status" value="1"/>
</dbReference>
<dbReference type="Proteomes" id="UP000076727">
    <property type="component" value="Unassembled WGS sequence"/>
</dbReference>
<organism evidence="11 12">
    <name type="scientific">Daedalea quercina L-15889</name>
    <dbReference type="NCBI Taxonomy" id="1314783"/>
    <lineage>
        <taxon>Eukaryota</taxon>
        <taxon>Fungi</taxon>
        <taxon>Dikarya</taxon>
        <taxon>Basidiomycota</taxon>
        <taxon>Agaricomycotina</taxon>
        <taxon>Agaricomycetes</taxon>
        <taxon>Polyporales</taxon>
        <taxon>Fomitopsis</taxon>
    </lineage>
</organism>
<evidence type="ECO:0000256" key="7">
    <source>
        <dbReference type="ARBA" id="ARBA00025902"/>
    </source>
</evidence>
<evidence type="ECO:0000256" key="5">
    <source>
        <dbReference type="ARBA" id="ARBA00023125"/>
    </source>
</evidence>
<dbReference type="GO" id="GO:0006298">
    <property type="term" value="P:mismatch repair"/>
    <property type="evidence" value="ECO:0007669"/>
    <property type="project" value="InterPro"/>
</dbReference>
<dbReference type="GO" id="GO:0007131">
    <property type="term" value="P:reciprocal meiotic recombination"/>
    <property type="evidence" value="ECO:0007669"/>
    <property type="project" value="TreeGrafter"/>
</dbReference>
<dbReference type="Gene3D" id="1.10.1420.10">
    <property type="match status" value="2"/>
</dbReference>
<evidence type="ECO:0000256" key="1">
    <source>
        <dbReference type="ARBA" id="ARBA00006271"/>
    </source>
</evidence>
<keyword evidence="6" id="KW-0469">Meiosis</keyword>
<dbReference type="InterPro" id="IPR027417">
    <property type="entry name" value="P-loop_NTPase"/>
</dbReference>
<comment type="subunit">
    <text evidence="7">Heterodimer consisting of MSH2-MSH3 (MutS beta). Forms a ternary complex with MutL alpha (MLH1-PMS1).</text>
</comment>
<protein>
    <recommendedName>
        <fullName evidence="2 8">DNA mismatch repair protein MSH3</fullName>
    </recommendedName>
    <alternativeName>
        <fullName evidence="2 8">DNA mismatch repair protein MSH3</fullName>
    </alternativeName>
</protein>
<dbReference type="InterPro" id="IPR007861">
    <property type="entry name" value="DNA_mismatch_repair_MutS_clamp"/>
</dbReference>
<evidence type="ECO:0000256" key="2">
    <source>
        <dbReference type="ARBA" id="ARBA00022151"/>
    </source>
</evidence>
<dbReference type="SMART" id="SM00534">
    <property type="entry name" value="MUTSac"/>
    <property type="match status" value="1"/>
</dbReference>
<dbReference type="SUPFAM" id="SSF48334">
    <property type="entry name" value="DNA repair protein MutS, domain III"/>
    <property type="match status" value="1"/>
</dbReference>
<dbReference type="Gene3D" id="3.40.50.300">
    <property type="entry name" value="P-loop containing nucleotide triphosphate hydrolases"/>
    <property type="match status" value="1"/>
</dbReference>
<dbReference type="InterPro" id="IPR036678">
    <property type="entry name" value="MutS_con_dom_sf"/>
</dbReference>
<dbReference type="AlphaFoldDB" id="A0A165PZS4"/>
<dbReference type="PANTHER" id="PTHR11361">
    <property type="entry name" value="DNA MISMATCH REPAIR PROTEIN MUTS FAMILY MEMBER"/>
    <property type="match status" value="1"/>
</dbReference>
<comment type="similarity">
    <text evidence="1">Belongs to the DNA mismatch repair MutS family.</text>
</comment>
<accession>A0A165PZS4</accession>
<sequence length="832" mass="91370">MPELLQLATAHPFSSGPTTTMSRPWTGQTRPATGRSQTAASSLREPNYIVAVLEGRGVAREVGIAALEKDTGRVSLVQLADSPTYIKTLHQLHLHSPSLILVPDTFLSVSDVSLASGGKKPSAPSVLVQSVMEEFDVPVEPVMRKYWNETAGLDFVTQLIVDDNERAATIVAASAKYYALSAASALFKHAELKLNLRFAARSLLIRFGQADGTMMIDSETSRNLELVGNVVNRKSPHSLFGLLNHTYTAMGARILRVNLLAPLTVHGSIESRLDAVEELVQNEGRFNDVKNALKLLNKADFDKLICSLATSEACETSTAKTAAARVAQMLNLRNIVKTMPLLSRVLGSCRSQLLGIVAEMVSDERLAKIEMLVSDSLNEEATPAKGGLGALNARVYAVKANYNRLLDVARETYKEDVGDIFALNRDLSEVHNLPLSLVYQDTGFVFALKKTELEGELPKGFLDITVQKGRWLFSSIELKKRNARMKDALDETLILSDKIIQDLTAEIMIDIGALYKASEAVAILDMLWSYAHVSILRPEFTGTLAIKAGRHPILETVHSAGTLVPNDIYCSEAASFQTVQGPKNVGKSTYLRQIGLLTVMAMCGCFVPAEYGSFKLHDALLTRLSNDDDMERSLSTFANEMASCAMILGLATADSLVLMDEVGRGTSPREGMGVAYAIAEELIKAKSYVFFATHFEELAATLSYKPSVVNLHLAVQRARRSASNLDLTFQYRIVDGTSDGIKHYGLELARLADLPDDVVEEGRRIAEGLQDLQERQQQDSRTNKVAIRRRALLRLRAQLTQAFEHSTLPDEELATYLGRLQRDVTQTLKQTL</sequence>
<dbReference type="Gene3D" id="3.30.420.110">
    <property type="entry name" value="MutS, connector domain"/>
    <property type="match status" value="1"/>
</dbReference>
<feature type="compositionally biased region" description="Polar residues" evidence="9">
    <location>
        <begin position="15"/>
        <end position="41"/>
    </location>
</feature>
<dbReference type="InterPro" id="IPR007696">
    <property type="entry name" value="DNA_mismatch_repair_MutS_core"/>
</dbReference>
<dbReference type="PROSITE" id="PS00486">
    <property type="entry name" value="DNA_MISMATCH_REPAIR_2"/>
    <property type="match status" value="1"/>
</dbReference>
<dbReference type="InterPro" id="IPR011184">
    <property type="entry name" value="DNA_mismatch_repair_Msh2"/>
</dbReference>
<dbReference type="STRING" id="1314783.A0A165PZS4"/>
<evidence type="ECO:0000256" key="6">
    <source>
        <dbReference type="ARBA" id="ARBA00023254"/>
    </source>
</evidence>
<feature type="domain" description="DNA mismatch repair proteins mutS family" evidence="10">
    <location>
        <begin position="655"/>
        <end position="671"/>
    </location>
</feature>
<evidence type="ECO:0000256" key="8">
    <source>
        <dbReference type="ARBA" id="ARBA00073774"/>
    </source>
</evidence>
<dbReference type="GO" id="GO:0030983">
    <property type="term" value="F:mismatched DNA binding"/>
    <property type="evidence" value="ECO:0007669"/>
    <property type="project" value="InterPro"/>
</dbReference>
<dbReference type="Pfam" id="PF05190">
    <property type="entry name" value="MutS_IV"/>
    <property type="match status" value="1"/>
</dbReference>
<dbReference type="EMBL" id="KV429063">
    <property type="protein sequence ID" value="KZT68826.1"/>
    <property type="molecule type" value="Genomic_DNA"/>
</dbReference>
<name>A0A165PZS4_9APHY</name>
<evidence type="ECO:0000313" key="11">
    <source>
        <dbReference type="EMBL" id="KZT68826.1"/>
    </source>
</evidence>
<dbReference type="GO" id="GO:0005524">
    <property type="term" value="F:ATP binding"/>
    <property type="evidence" value="ECO:0007669"/>
    <property type="project" value="UniProtKB-KW"/>
</dbReference>
<evidence type="ECO:0000256" key="9">
    <source>
        <dbReference type="SAM" id="MobiDB-lite"/>
    </source>
</evidence>
<dbReference type="FunFam" id="3.40.50.300:FF:000870">
    <property type="entry name" value="MutS protein homolog 4"/>
    <property type="match status" value="1"/>
</dbReference>
<dbReference type="PIRSF" id="PIRSF005813">
    <property type="entry name" value="MSH2"/>
    <property type="match status" value="1"/>
</dbReference>
<evidence type="ECO:0000313" key="12">
    <source>
        <dbReference type="Proteomes" id="UP000076727"/>
    </source>
</evidence>